<evidence type="ECO:0000313" key="8">
    <source>
        <dbReference type="EMBL" id="EEW25474.1"/>
    </source>
</evidence>
<feature type="transmembrane region" description="Helical" evidence="5">
    <location>
        <begin position="12"/>
        <end position="35"/>
    </location>
</feature>
<dbReference type="RefSeq" id="WP_008029652.1">
    <property type="nucleotide sequence ID" value="NZ_ACYY01000008.1"/>
</dbReference>
<feature type="transmembrane region" description="Helical" evidence="5">
    <location>
        <begin position="160"/>
        <end position="179"/>
    </location>
</feature>
<dbReference type="PANTHER" id="PTHR32322:SF9">
    <property type="entry name" value="AMINO-ACID METABOLITE EFFLUX PUMP-RELATED"/>
    <property type="match status" value="1"/>
</dbReference>
<feature type="transmembrane region" description="Helical" evidence="5">
    <location>
        <begin position="255"/>
        <end position="274"/>
    </location>
</feature>
<feature type="domain" description="EamA" evidence="6">
    <location>
        <begin position="164"/>
        <end position="296"/>
    </location>
</feature>
<protein>
    <submittedName>
        <fullName evidence="7">FoxZ</fullName>
    </submittedName>
</protein>
<dbReference type="SMR" id="A3DTE0"/>
<dbReference type="GO" id="GO:0016020">
    <property type="term" value="C:membrane"/>
    <property type="evidence" value="ECO:0007669"/>
    <property type="project" value="UniProtKB-SubCell"/>
</dbReference>
<dbReference type="InterPro" id="IPR000620">
    <property type="entry name" value="EamA_dom"/>
</dbReference>
<evidence type="ECO:0000313" key="7">
    <source>
        <dbReference type="EMBL" id="ABD36084.1"/>
    </source>
</evidence>
<dbReference type="InterPro" id="IPR037185">
    <property type="entry name" value="EmrE-like"/>
</dbReference>
<feature type="transmembrane region" description="Helical" evidence="5">
    <location>
        <begin position="72"/>
        <end position="90"/>
    </location>
</feature>
<sequence>MTDTPLQKPGLANWLRVIALSVIWGGSFMGVKLALAGFGPLSIAAIRIALAAIALFLIARSMGLALPRSRRVWAHAIGMGFFSNALPFALLSWGQLHVASGFAGITMAAVPLFTLLLAHRLIPGEQMTVWKLLGLGFGIAGVVVLIGPRALASSGADVENLARLACVASTLCYAIGAIITRRCPPVPLVAFSTAALIAASVMMLPLAWAIEGTPDLAAATPSALLALLYLGLGPTALATLLLVKVITTAGPTFLTLSNYQVPLWSVLFGTIFLHEKLPPSFFAALGLILAGLALSNIRRKA</sequence>
<reference evidence="8 9" key="2">
    <citation type="submission" date="2009-08" db="EMBL/GenBank/DDBJ databases">
        <title>The draft genome of Rhodobacter sp. SW2.</title>
        <authorList>
            <consortium name="US DOE Joint Genome Institute (JGI-PGF)"/>
            <person name="Lucas S."/>
            <person name="Copeland A."/>
            <person name="Lapidus A."/>
            <person name="Glavina del Rio T."/>
            <person name="Tice H."/>
            <person name="Bruce D."/>
            <person name="Goodwin L."/>
            <person name="Pitluck S."/>
            <person name="Larimer F."/>
            <person name="Land M.L."/>
            <person name="Hauser L."/>
            <person name="Emerson D."/>
        </authorList>
    </citation>
    <scope>NUCLEOTIDE SEQUENCE [LARGE SCALE GENOMIC DNA]</scope>
    <source>
        <strain evidence="8 9">SW2</strain>
    </source>
</reference>
<evidence type="ECO:0000259" key="6">
    <source>
        <dbReference type="Pfam" id="PF00892"/>
    </source>
</evidence>
<feature type="transmembrane region" description="Helical" evidence="5">
    <location>
        <begin position="96"/>
        <end position="117"/>
    </location>
</feature>
<dbReference type="AlphaFoldDB" id="A3DTE0"/>
<evidence type="ECO:0000256" key="5">
    <source>
        <dbReference type="SAM" id="Phobius"/>
    </source>
</evidence>
<dbReference type="Pfam" id="PF00892">
    <property type="entry name" value="EamA"/>
    <property type="match status" value="2"/>
</dbReference>
<comment type="subcellular location">
    <subcellularLocation>
        <location evidence="1">Membrane</location>
        <topology evidence="1">Multi-pass membrane protein</topology>
    </subcellularLocation>
</comment>
<name>A3DTE0_9RHOB</name>
<accession>A3DTE0</accession>
<dbReference type="PANTHER" id="PTHR32322">
    <property type="entry name" value="INNER MEMBRANE TRANSPORTER"/>
    <property type="match status" value="1"/>
</dbReference>
<feature type="transmembrane region" description="Helical" evidence="5">
    <location>
        <begin position="129"/>
        <end position="148"/>
    </location>
</feature>
<evidence type="ECO:0000313" key="9">
    <source>
        <dbReference type="Proteomes" id="UP000010121"/>
    </source>
</evidence>
<dbReference type="EMBL" id="ACYY01000008">
    <property type="protein sequence ID" value="EEW25474.1"/>
    <property type="molecule type" value="Genomic_DNA"/>
</dbReference>
<dbReference type="SUPFAM" id="SSF103481">
    <property type="entry name" value="Multidrug resistance efflux transporter EmrE"/>
    <property type="match status" value="2"/>
</dbReference>
<feature type="transmembrane region" description="Helical" evidence="5">
    <location>
        <begin position="280"/>
        <end position="297"/>
    </location>
</feature>
<evidence type="ECO:0000256" key="4">
    <source>
        <dbReference type="ARBA" id="ARBA00023136"/>
    </source>
</evidence>
<evidence type="ECO:0000256" key="3">
    <source>
        <dbReference type="ARBA" id="ARBA00022989"/>
    </source>
</evidence>
<keyword evidence="3 5" id="KW-1133">Transmembrane helix</keyword>
<feature type="transmembrane region" description="Helical" evidence="5">
    <location>
        <begin position="41"/>
        <end position="60"/>
    </location>
</feature>
<dbReference type="OrthoDB" id="9810556at2"/>
<feature type="transmembrane region" description="Helical" evidence="5">
    <location>
        <begin position="186"/>
        <end position="210"/>
    </location>
</feature>
<reference evidence="7" key="1">
    <citation type="journal article" date="2007" name="J. Bacteriol.">
        <title>The fox operon from Rhodobacter strain SW2 promotes phototrophic Fe(II) oxidation in Rhodobacter capsulatus SB1003.</title>
        <authorList>
            <person name="Croal L.R."/>
            <person name="Jiao Y."/>
            <person name="Newman D.K."/>
        </authorList>
    </citation>
    <scope>NUCLEOTIDE SEQUENCE</scope>
    <source>
        <strain evidence="7">SW2</strain>
    </source>
</reference>
<dbReference type="EMBL" id="DQ381537">
    <property type="protein sequence ID" value="ABD36084.1"/>
    <property type="molecule type" value="Genomic_DNA"/>
</dbReference>
<dbReference type="eggNOG" id="COG0697">
    <property type="taxonomic scope" value="Bacteria"/>
</dbReference>
<dbReference type="Proteomes" id="UP000010121">
    <property type="component" value="Unassembled WGS sequence"/>
</dbReference>
<evidence type="ECO:0000256" key="2">
    <source>
        <dbReference type="ARBA" id="ARBA00022692"/>
    </source>
</evidence>
<dbReference type="STRING" id="371731.Rsw2DRAFT_1518"/>
<keyword evidence="2 5" id="KW-0812">Transmembrane</keyword>
<feature type="domain" description="EamA" evidence="6">
    <location>
        <begin position="17"/>
        <end position="146"/>
    </location>
</feature>
<keyword evidence="9" id="KW-1185">Reference proteome</keyword>
<gene>
    <name evidence="7" type="primary">foxZ</name>
    <name evidence="8" type="ORF">Rsw2DRAFT_1518</name>
</gene>
<proteinExistence type="predicted"/>
<dbReference type="InterPro" id="IPR050638">
    <property type="entry name" value="AA-Vitamin_Transporters"/>
</dbReference>
<organism evidence="7">
    <name type="scientific">Rhodobacter ferrooxidans</name>
    <dbReference type="NCBI Taxonomy" id="371731"/>
    <lineage>
        <taxon>Bacteria</taxon>
        <taxon>Pseudomonadati</taxon>
        <taxon>Pseudomonadota</taxon>
        <taxon>Alphaproteobacteria</taxon>
        <taxon>Rhodobacterales</taxon>
        <taxon>Rhodobacter group</taxon>
        <taxon>Rhodobacter</taxon>
    </lineage>
</organism>
<evidence type="ECO:0000256" key="1">
    <source>
        <dbReference type="ARBA" id="ARBA00004141"/>
    </source>
</evidence>
<keyword evidence="4 5" id="KW-0472">Membrane</keyword>
<feature type="transmembrane region" description="Helical" evidence="5">
    <location>
        <begin position="222"/>
        <end position="243"/>
    </location>
</feature>